<evidence type="ECO:0000313" key="1">
    <source>
        <dbReference type="EMBL" id="KAI7995919.1"/>
    </source>
</evidence>
<name>A0ACC0G4S1_9ERIC</name>
<protein>
    <submittedName>
        <fullName evidence="1">Uncharacterized protein</fullName>
    </submittedName>
</protein>
<keyword evidence="2" id="KW-1185">Reference proteome</keyword>
<gene>
    <name evidence="1" type="ORF">LOK49_LG11G00076</name>
</gene>
<reference evidence="1 2" key="1">
    <citation type="journal article" date="2022" name="Plant J.">
        <title>Chromosome-level genome of Camellia lanceoleosa provides a valuable resource for understanding genome evolution and self-incompatibility.</title>
        <authorList>
            <person name="Gong W."/>
            <person name="Xiao S."/>
            <person name="Wang L."/>
            <person name="Liao Z."/>
            <person name="Chang Y."/>
            <person name="Mo W."/>
            <person name="Hu G."/>
            <person name="Li W."/>
            <person name="Zhao G."/>
            <person name="Zhu H."/>
            <person name="Hu X."/>
            <person name="Ji K."/>
            <person name="Xiang X."/>
            <person name="Song Q."/>
            <person name="Yuan D."/>
            <person name="Jin S."/>
            <person name="Zhang L."/>
        </authorList>
    </citation>
    <scope>NUCLEOTIDE SEQUENCE [LARGE SCALE GENOMIC DNA]</scope>
    <source>
        <strain evidence="1">SQ_2022a</strain>
    </source>
</reference>
<evidence type="ECO:0000313" key="2">
    <source>
        <dbReference type="Proteomes" id="UP001060215"/>
    </source>
</evidence>
<comment type="caution">
    <text evidence="1">The sequence shown here is derived from an EMBL/GenBank/DDBJ whole genome shotgun (WGS) entry which is preliminary data.</text>
</comment>
<sequence length="126" mass="14143">MSTSITVLAITLFLMNCFYGLRSDRHHHHDPHHCDQYSSSCGGDGGGNTLNIIYPFRFQGDPENCGNKKYELPCENNHPIFQFSSGAKYYVLAFNYNNYTIRLVDVGIQNGNCSSLPLYPLSNGNL</sequence>
<proteinExistence type="predicted"/>
<dbReference type="Proteomes" id="UP001060215">
    <property type="component" value="Chromosome 12"/>
</dbReference>
<organism evidence="1 2">
    <name type="scientific">Camellia lanceoleosa</name>
    <dbReference type="NCBI Taxonomy" id="1840588"/>
    <lineage>
        <taxon>Eukaryota</taxon>
        <taxon>Viridiplantae</taxon>
        <taxon>Streptophyta</taxon>
        <taxon>Embryophyta</taxon>
        <taxon>Tracheophyta</taxon>
        <taxon>Spermatophyta</taxon>
        <taxon>Magnoliopsida</taxon>
        <taxon>eudicotyledons</taxon>
        <taxon>Gunneridae</taxon>
        <taxon>Pentapetalae</taxon>
        <taxon>asterids</taxon>
        <taxon>Ericales</taxon>
        <taxon>Theaceae</taxon>
        <taxon>Camellia</taxon>
    </lineage>
</organism>
<dbReference type="EMBL" id="CM045769">
    <property type="protein sequence ID" value="KAI7995919.1"/>
    <property type="molecule type" value="Genomic_DNA"/>
</dbReference>
<accession>A0ACC0G4S1</accession>